<proteinExistence type="inferred from homology"/>
<dbReference type="InterPro" id="IPR029058">
    <property type="entry name" value="AB_hydrolase_fold"/>
</dbReference>
<organism evidence="2 3">
    <name type="scientific">Amphimedon queenslandica</name>
    <name type="common">Sponge</name>
    <dbReference type="NCBI Taxonomy" id="400682"/>
    <lineage>
        <taxon>Eukaryota</taxon>
        <taxon>Metazoa</taxon>
        <taxon>Porifera</taxon>
        <taxon>Demospongiae</taxon>
        <taxon>Heteroscleromorpha</taxon>
        <taxon>Haplosclerida</taxon>
        <taxon>Niphatidae</taxon>
        <taxon>Amphimedon</taxon>
    </lineage>
</organism>
<dbReference type="EnsemblMetazoa" id="XM_011409304.2">
    <property type="protein sequence ID" value="XP_011407606.1"/>
    <property type="gene ID" value="LOC105314886"/>
</dbReference>
<dbReference type="SUPFAM" id="SSF53474">
    <property type="entry name" value="alpha/beta-Hydrolases"/>
    <property type="match status" value="1"/>
</dbReference>
<evidence type="ECO:0000313" key="3">
    <source>
        <dbReference type="Proteomes" id="UP000007879"/>
    </source>
</evidence>
<dbReference type="GeneID" id="105314886"/>
<protein>
    <submittedName>
        <fullName evidence="2">Uncharacterized protein</fullName>
    </submittedName>
</protein>
<dbReference type="GO" id="GO:0004185">
    <property type="term" value="F:serine-type carboxypeptidase activity"/>
    <property type="evidence" value="ECO:0007669"/>
    <property type="project" value="InterPro"/>
</dbReference>
<dbReference type="InterPro" id="IPR001563">
    <property type="entry name" value="Peptidase_S10"/>
</dbReference>
<name>A0AAN0IRW9_AMPQE</name>
<keyword evidence="3" id="KW-1185">Reference proteome</keyword>
<dbReference type="KEGG" id="aqu:105314886"/>
<dbReference type="InterPro" id="IPR033124">
    <property type="entry name" value="Ser_caboxypep_his_AS"/>
</dbReference>
<dbReference type="RefSeq" id="XP_011407606.1">
    <property type="nucleotide sequence ID" value="XM_011409304.2"/>
</dbReference>
<dbReference type="PANTHER" id="PTHR11802">
    <property type="entry name" value="SERINE PROTEASE FAMILY S10 SERINE CARBOXYPEPTIDASE"/>
    <property type="match status" value="1"/>
</dbReference>
<accession>A0AAN0IRW9</accession>
<dbReference type="AlphaFoldDB" id="A0AAN0IRW9"/>
<reference evidence="2" key="2">
    <citation type="submission" date="2024-06" db="UniProtKB">
        <authorList>
            <consortium name="EnsemblMetazoa"/>
        </authorList>
    </citation>
    <scope>IDENTIFICATION</scope>
</reference>
<sequence length="222" mass="25076">FALHAGIIDQATADAANKMYPACRDLIIAKKYEEAYDKCEKMSDFILNEAQKKLGRSINPYDIKLDCPVPGCFDISNLTSFLNRSDVHEDLGVGTHQWQMCSELVEKNLINDEVLSFKSALSMVLQEKKRVLIYSGKWDYVCNYFGGRAWTKLVEWEGKNQFNSASYKSWIVDGAIAGEVKAYSDLTLLEVDNAGHQVPMFVPKQALDILDRFIKNKPFAAS</sequence>
<dbReference type="Pfam" id="PF00450">
    <property type="entry name" value="Peptidase_S10"/>
    <property type="match status" value="1"/>
</dbReference>
<evidence type="ECO:0000313" key="2">
    <source>
        <dbReference type="EnsemblMetazoa" id="XP_011407606.1"/>
    </source>
</evidence>
<reference evidence="3" key="1">
    <citation type="journal article" date="2010" name="Nature">
        <title>The Amphimedon queenslandica genome and the evolution of animal complexity.</title>
        <authorList>
            <person name="Srivastava M."/>
            <person name="Simakov O."/>
            <person name="Chapman J."/>
            <person name="Fahey B."/>
            <person name="Gauthier M.E."/>
            <person name="Mitros T."/>
            <person name="Richards G.S."/>
            <person name="Conaco C."/>
            <person name="Dacre M."/>
            <person name="Hellsten U."/>
            <person name="Larroux C."/>
            <person name="Putnam N.H."/>
            <person name="Stanke M."/>
            <person name="Adamska M."/>
            <person name="Darling A."/>
            <person name="Degnan S.M."/>
            <person name="Oakley T.H."/>
            <person name="Plachetzki D.C."/>
            <person name="Zhai Y."/>
            <person name="Adamski M."/>
            <person name="Calcino A."/>
            <person name="Cummins S.F."/>
            <person name="Goodstein D.M."/>
            <person name="Harris C."/>
            <person name="Jackson D.J."/>
            <person name="Leys S.P."/>
            <person name="Shu S."/>
            <person name="Woodcroft B.J."/>
            <person name="Vervoort M."/>
            <person name="Kosik K.S."/>
            <person name="Manning G."/>
            <person name="Degnan B.M."/>
            <person name="Rokhsar D.S."/>
        </authorList>
    </citation>
    <scope>NUCLEOTIDE SEQUENCE [LARGE SCALE GENOMIC DNA]</scope>
</reference>
<dbReference type="GO" id="GO:0006508">
    <property type="term" value="P:proteolysis"/>
    <property type="evidence" value="ECO:0007669"/>
    <property type="project" value="InterPro"/>
</dbReference>
<comment type="similarity">
    <text evidence="1">Belongs to the peptidase S10 family.</text>
</comment>
<dbReference type="Proteomes" id="UP000007879">
    <property type="component" value="Unassembled WGS sequence"/>
</dbReference>
<dbReference type="Gene3D" id="3.40.50.1820">
    <property type="entry name" value="alpha/beta hydrolase"/>
    <property type="match status" value="1"/>
</dbReference>
<dbReference type="PROSITE" id="PS00560">
    <property type="entry name" value="CARBOXYPEPT_SER_HIS"/>
    <property type="match status" value="1"/>
</dbReference>
<evidence type="ECO:0000256" key="1">
    <source>
        <dbReference type="ARBA" id="ARBA00009431"/>
    </source>
</evidence>